<gene>
    <name evidence="1" type="ORF">LCPAC304_01900</name>
</gene>
<evidence type="ECO:0000313" key="1">
    <source>
        <dbReference type="EMBL" id="QBK91851.1"/>
    </source>
</evidence>
<reference evidence="1" key="1">
    <citation type="journal article" date="2019" name="MBio">
        <title>Virus Genomes from Deep Sea Sediments Expand the Ocean Megavirome and Support Independent Origins of Viral Gigantism.</title>
        <authorList>
            <person name="Backstrom D."/>
            <person name="Yutin N."/>
            <person name="Jorgensen S.L."/>
            <person name="Dharamshi J."/>
            <person name="Homa F."/>
            <person name="Zaremba-Niedwiedzka K."/>
            <person name="Spang A."/>
            <person name="Wolf Y.I."/>
            <person name="Koonin E.V."/>
            <person name="Ettema T.J."/>
        </authorList>
    </citation>
    <scope>NUCLEOTIDE SEQUENCE</scope>
</reference>
<name>A0A481ZB15_9VIRU</name>
<dbReference type="EMBL" id="MK500565">
    <property type="protein sequence ID" value="QBK91851.1"/>
    <property type="molecule type" value="Genomic_DNA"/>
</dbReference>
<protein>
    <submittedName>
        <fullName evidence="1">Uncharacterized protein</fullName>
    </submittedName>
</protein>
<sequence>MYLLIILILIVAIIIIFIAIAYGSAPKASPDADGDSVNKSIDPATSTSIPQNMVFVPCKGEYALCYYAKCRLNDNGTAECGCREFKGTSFVDVTQIIPPDVKEETKKECPYGLTSCPNINEAPVCDYVNTNLTSTFSLGEPIFDFSGTQTCPSGKYANCMTAQCTRKEAWDGSPISCVCRVENSKHTIAHGVGPCNLDKDIIWSGVPITQ</sequence>
<organism evidence="1">
    <name type="scientific">Pithovirus LCPAC304</name>
    <dbReference type="NCBI Taxonomy" id="2506594"/>
    <lineage>
        <taxon>Viruses</taxon>
        <taxon>Pithoviruses</taxon>
    </lineage>
</organism>
<proteinExistence type="predicted"/>
<accession>A0A481ZB15</accession>